<dbReference type="STRING" id="981085.W9R251"/>
<gene>
    <name evidence="4" type="ORF">L484_025350</name>
</gene>
<proteinExistence type="predicted"/>
<name>W9R251_9ROSA</name>
<dbReference type="AlphaFoldDB" id="W9R251"/>
<evidence type="ECO:0000313" key="5">
    <source>
        <dbReference type="Proteomes" id="UP000030645"/>
    </source>
</evidence>
<reference evidence="5" key="1">
    <citation type="submission" date="2013-01" db="EMBL/GenBank/DDBJ databases">
        <title>Draft Genome Sequence of a Mulberry Tree, Morus notabilis C.K. Schneid.</title>
        <authorList>
            <person name="He N."/>
            <person name="Zhao S."/>
        </authorList>
    </citation>
    <scope>NUCLEOTIDE SEQUENCE</scope>
</reference>
<dbReference type="Gene3D" id="2.60.120.330">
    <property type="entry name" value="B-lactam Antibiotic, Isopenicillin N Synthase, Chain"/>
    <property type="match status" value="1"/>
</dbReference>
<dbReference type="Pfam" id="PF14226">
    <property type="entry name" value="DIOX_N"/>
    <property type="match status" value="1"/>
</dbReference>
<keyword evidence="5" id="KW-1185">Reference proteome</keyword>
<protein>
    <recommendedName>
        <fullName evidence="3">Non-haem dioxygenase N-terminal domain-containing protein</fullName>
    </recommendedName>
</protein>
<dbReference type="Proteomes" id="UP000030645">
    <property type="component" value="Unassembled WGS sequence"/>
</dbReference>
<evidence type="ECO:0000313" key="4">
    <source>
        <dbReference type="EMBL" id="EXB65271.1"/>
    </source>
</evidence>
<sequence length="95" mass="10854">MDPTSIEDGVKLDEGLGWGKSLPVPSVQEMVRNDVEYVPERFIQDFEDNKRELNKLYFACKEWSFFQIINNGIAAEVLSNVETALASFFYIDVGE</sequence>
<accession>W9R251</accession>
<organism evidence="4 5">
    <name type="scientific">Morus notabilis</name>
    <dbReference type="NCBI Taxonomy" id="981085"/>
    <lineage>
        <taxon>Eukaryota</taxon>
        <taxon>Viridiplantae</taxon>
        <taxon>Streptophyta</taxon>
        <taxon>Embryophyta</taxon>
        <taxon>Tracheophyta</taxon>
        <taxon>Spermatophyta</taxon>
        <taxon>Magnoliopsida</taxon>
        <taxon>eudicotyledons</taxon>
        <taxon>Gunneridae</taxon>
        <taxon>Pentapetalae</taxon>
        <taxon>rosids</taxon>
        <taxon>fabids</taxon>
        <taxon>Rosales</taxon>
        <taxon>Moraceae</taxon>
        <taxon>Moreae</taxon>
        <taxon>Morus</taxon>
    </lineage>
</organism>
<dbReference type="InterPro" id="IPR026992">
    <property type="entry name" value="DIOX_N"/>
</dbReference>
<keyword evidence="2" id="KW-0408">Iron</keyword>
<evidence type="ECO:0000256" key="1">
    <source>
        <dbReference type="ARBA" id="ARBA00022723"/>
    </source>
</evidence>
<dbReference type="EMBL" id="KE344510">
    <property type="protein sequence ID" value="EXB65271.1"/>
    <property type="molecule type" value="Genomic_DNA"/>
</dbReference>
<keyword evidence="1" id="KW-0479">Metal-binding</keyword>
<evidence type="ECO:0000256" key="2">
    <source>
        <dbReference type="ARBA" id="ARBA00023004"/>
    </source>
</evidence>
<dbReference type="SUPFAM" id="SSF51197">
    <property type="entry name" value="Clavaminate synthase-like"/>
    <property type="match status" value="1"/>
</dbReference>
<dbReference type="InterPro" id="IPR027443">
    <property type="entry name" value="IPNS-like_sf"/>
</dbReference>
<evidence type="ECO:0000259" key="3">
    <source>
        <dbReference type="Pfam" id="PF14226"/>
    </source>
</evidence>
<feature type="domain" description="Non-haem dioxygenase N-terminal" evidence="3">
    <location>
        <begin position="44"/>
        <end position="90"/>
    </location>
</feature>
<dbReference type="GO" id="GO:0046872">
    <property type="term" value="F:metal ion binding"/>
    <property type="evidence" value="ECO:0007669"/>
    <property type="project" value="UniProtKB-KW"/>
</dbReference>